<keyword evidence="3" id="KW-1185">Reference proteome</keyword>
<proteinExistence type="predicted"/>
<feature type="domain" description="HTH cro/C1-type" evidence="1">
    <location>
        <begin position="16"/>
        <end position="80"/>
    </location>
</feature>
<dbReference type="RefSeq" id="WP_068557772.1">
    <property type="nucleotide sequence ID" value="NZ_LOEE01000066.1"/>
</dbReference>
<evidence type="ECO:0000313" key="3">
    <source>
        <dbReference type="Proteomes" id="UP000070456"/>
    </source>
</evidence>
<dbReference type="GO" id="GO:0003677">
    <property type="term" value="F:DNA binding"/>
    <property type="evidence" value="ECO:0007669"/>
    <property type="project" value="InterPro"/>
</dbReference>
<comment type="caution">
    <text evidence="2">The sequence shown here is derived from an EMBL/GenBank/DDBJ whole genome shotgun (WGS) entry which is preliminary data.</text>
</comment>
<dbReference type="Pfam" id="PF13443">
    <property type="entry name" value="HTH_26"/>
    <property type="match status" value="1"/>
</dbReference>
<evidence type="ECO:0000259" key="1">
    <source>
        <dbReference type="Pfam" id="PF13443"/>
    </source>
</evidence>
<name>A0A140L0F3_9FIRM</name>
<dbReference type="SUPFAM" id="SSF47413">
    <property type="entry name" value="lambda repressor-like DNA-binding domains"/>
    <property type="match status" value="1"/>
</dbReference>
<reference evidence="2 3" key="1">
    <citation type="submission" date="2015-12" db="EMBL/GenBank/DDBJ databases">
        <title>Draft genome sequence of the thermoanaerobe Thermotalea metallivorans, an isolate from the runoff channel of the Great Artesian Basin, Australia.</title>
        <authorList>
            <person name="Patel B.K."/>
        </authorList>
    </citation>
    <scope>NUCLEOTIDE SEQUENCE [LARGE SCALE GENOMIC DNA]</scope>
    <source>
        <strain evidence="2 3">B2-1</strain>
    </source>
</reference>
<accession>A0A140L0F3</accession>
<gene>
    <name evidence="2" type="ORF">AN619_26890</name>
</gene>
<dbReference type="STRING" id="520762.AN619_26890"/>
<protein>
    <recommendedName>
        <fullName evidence="1">HTH cro/C1-type domain-containing protein</fullName>
    </recommendedName>
</protein>
<dbReference type="AlphaFoldDB" id="A0A140L0F3"/>
<dbReference type="InterPro" id="IPR001387">
    <property type="entry name" value="Cro/C1-type_HTH"/>
</dbReference>
<dbReference type="Proteomes" id="UP000070456">
    <property type="component" value="Unassembled WGS sequence"/>
</dbReference>
<dbReference type="InterPro" id="IPR010982">
    <property type="entry name" value="Lambda_DNA-bd_dom_sf"/>
</dbReference>
<dbReference type="EMBL" id="LOEE01000066">
    <property type="protein sequence ID" value="KXG74028.1"/>
    <property type="molecule type" value="Genomic_DNA"/>
</dbReference>
<sequence>MSMELLFENRKLIGKNILNIIKDNGYTKSSFSRLTNISRPTLDKLIKGEVDSLATFKTHVRKILETQGMDGEQLLNYVPKYNTKKELVFALSDNAPENHVLKPNAQEMFGILEDIVHMCELYYN</sequence>
<organism evidence="2 3">
    <name type="scientific">Thermotalea metallivorans</name>
    <dbReference type="NCBI Taxonomy" id="520762"/>
    <lineage>
        <taxon>Bacteria</taxon>
        <taxon>Bacillati</taxon>
        <taxon>Bacillota</taxon>
        <taxon>Clostridia</taxon>
        <taxon>Peptostreptococcales</taxon>
        <taxon>Thermotaleaceae</taxon>
        <taxon>Thermotalea</taxon>
    </lineage>
</organism>
<evidence type="ECO:0000313" key="2">
    <source>
        <dbReference type="EMBL" id="KXG74028.1"/>
    </source>
</evidence>
<dbReference type="PATRIC" id="fig|520762.4.peg.2965"/>
<dbReference type="OrthoDB" id="1048983at2"/>